<evidence type="ECO:0000313" key="2">
    <source>
        <dbReference type="Proteomes" id="UP000199584"/>
    </source>
</evidence>
<evidence type="ECO:0000313" key="1">
    <source>
        <dbReference type="EMBL" id="SFR17966.1"/>
    </source>
</evidence>
<proteinExistence type="predicted"/>
<protein>
    <submittedName>
        <fullName evidence="1">Uncharacterized protein</fullName>
    </submittedName>
</protein>
<dbReference type="STRING" id="39060.SAMN05660706_1517"/>
<name>A0A1I6EJL9_9FIRM</name>
<reference evidence="2" key="1">
    <citation type="submission" date="2016-10" db="EMBL/GenBank/DDBJ databases">
        <authorList>
            <person name="Varghese N."/>
            <person name="Submissions S."/>
        </authorList>
    </citation>
    <scope>NUCLEOTIDE SEQUENCE [LARGE SCALE GENOMIC DNA]</scope>
    <source>
        <strain evidence="2">DSM 3669</strain>
    </source>
</reference>
<gene>
    <name evidence="1" type="ORF">SAMN05660706_1517</name>
</gene>
<dbReference type="AlphaFoldDB" id="A0A1I6EJL9"/>
<dbReference type="SUPFAM" id="SSF48371">
    <property type="entry name" value="ARM repeat"/>
    <property type="match status" value="1"/>
</dbReference>
<keyword evidence="2" id="KW-1185">Reference proteome</keyword>
<dbReference type="Proteomes" id="UP000199584">
    <property type="component" value="Unassembled WGS sequence"/>
</dbReference>
<dbReference type="EMBL" id="FOYM01000051">
    <property type="protein sequence ID" value="SFR17966.1"/>
    <property type="molecule type" value="Genomic_DNA"/>
</dbReference>
<organism evidence="1 2">
    <name type="scientific">Desulfoscipio geothermicus DSM 3669</name>
    <dbReference type="NCBI Taxonomy" id="1121426"/>
    <lineage>
        <taxon>Bacteria</taxon>
        <taxon>Bacillati</taxon>
        <taxon>Bacillota</taxon>
        <taxon>Clostridia</taxon>
        <taxon>Eubacteriales</taxon>
        <taxon>Desulfallaceae</taxon>
        <taxon>Desulfoscipio</taxon>
    </lineage>
</organism>
<accession>A0A1I6EJL9</accession>
<dbReference type="InterPro" id="IPR016024">
    <property type="entry name" value="ARM-type_fold"/>
</dbReference>
<sequence>MLKRYYDGEDIVDIIGSKEKQTPGKRYQVQMFMQNLSEFDSQDFINAGQKMFEAKQVRYFVKFVFLEVLNQIDILDENIQNFIINNCENEIYGNHVINNVIFSRPKYIRLLRQYGILDKWFNNPQKKDIVFNLLISMSPDYDIEDITFIEKYALHSQEDDNKFSRCFLHDINQDTDELFELRMKFYNRYPQMADVYLDFKSMLKNCEIRTIRLLVFLLENKIKGNEKNIYKYEEEFLYEDSEILIKNGMEVVNLLLPYIPTEKDESLLFSDWSGRYFHKRGLERACIQIIKKANAAIISLKPETFLERYKEFMGKGNDLYNEIILDGLYRLPERYSDVVINYLCSDFDSNIFDKTSGNGDELLLAKQILGKHSKYCSENVFIALEKTVLSYLSPQAKDIYRHRINYNREKNGYTVYWSFWGDLQKEILEALPYNRLSDQAKDLIRVLNRKFLKGTTLYKRSGGHSGWVSSPVAGKKLNNKKWLEILTNTKLKHKSHSHWKEVPGGFIENSIEEFSRSFRNAVSEEPARMIKLVLLHNEEILDVYIDSLFSGVAYSKALDNVPIELLESMILKYPYDYTSYRANYICSLIKNRKNEKWSQKILDILKDIAVNHKNPEIGKPNVTNNEDKEMRSFDMLQSNAINCVRGEAVQAIAQLLWNDSSLFKHFKDTIEKLALDENPAVKLASLFALWPSYNIERDWASEIILNLYEQDYRLAGFHDTKNMLFLLYPKYRQRVLKIIKKCYESEDKELIKMGAYCLSEMFILRNEFADIMNNVDTMSEAQAEAVLHMAILYFNKDEFNSLAKNMILKFKTSSLDLEMPISRLFYDNLIDLERDKDFLIEIMNSGLSRRIVHAFVHYLEEESKSVVDYKDIILSMSYHLIKNGCGKDEGIWGIEESVRKVKTLGSHK</sequence>